<evidence type="ECO:0000313" key="1">
    <source>
        <dbReference type="EMBL" id="KAH7836064.1"/>
    </source>
</evidence>
<keyword evidence="2" id="KW-1185">Reference proteome</keyword>
<comment type="caution">
    <text evidence="1">The sequence shown here is derived from an EMBL/GenBank/DDBJ whole genome shotgun (WGS) entry which is preliminary data.</text>
</comment>
<dbReference type="EMBL" id="CM037152">
    <property type="protein sequence ID" value="KAH7836064.1"/>
    <property type="molecule type" value="Genomic_DNA"/>
</dbReference>
<gene>
    <name evidence="1" type="ORF">Vadar_032409</name>
</gene>
<protein>
    <submittedName>
        <fullName evidence="1">Uncharacterized protein</fullName>
    </submittedName>
</protein>
<reference evidence="1 2" key="1">
    <citation type="journal article" date="2021" name="Hortic Res">
        <title>High-quality reference genome and annotation aids understanding of berry development for evergreen blueberry (Vaccinium darrowii).</title>
        <authorList>
            <person name="Yu J."/>
            <person name="Hulse-Kemp A.M."/>
            <person name="Babiker E."/>
            <person name="Staton M."/>
        </authorList>
    </citation>
    <scope>NUCLEOTIDE SEQUENCE [LARGE SCALE GENOMIC DNA]</scope>
    <source>
        <strain evidence="2">cv. NJ 8807/NJ 8810</strain>
        <tissue evidence="1">Young leaf</tissue>
    </source>
</reference>
<dbReference type="Proteomes" id="UP000828048">
    <property type="component" value="Chromosome 2"/>
</dbReference>
<proteinExistence type="predicted"/>
<accession>A0ACB7X695</accession>
<sequence length="558" mass="61479">MGNSLRLSSFKKRKALPIDTIFKLPSPRPAWPPGEGFGSGTIDLGGLQVYQTSTFKKVWATYEGGLDDLGATFFEPSPIPDGFSMLGCYSQPNNQPLFGYVLVGKDVEKTDSPALKKPIDYSLVWSSESLTKSKQNGHGYIWLPTPPDGYKAVGHVVTTSPKKPSLEKIRCVRSDLTDQPEANNWIWGPGTQSNSNGFNVYSFQPSNRGTKEPGVSVGTFVAQNNASSSSSTLSLACLKNNKFDLSSMPNLNQIKELFQSYSPLVYLHPKEIYLPSSVTWYFNNGALLYKKGEESNPIPIEPNGSNLPKGGSNDGAYWIGLPLDENAKERVMKGDLQSSEAYLHVKPMFGGTYTDIAIWIFYPFNGPATAKLELLDIPLGKIGEHVGDWEHLTLRISNFNGMLHKMYFSQHSGGKWVNASLLEFYKGNKPVAYSSLNGHALFAKPGLVLQGSGGIGLRNDTDKSDKVMDTGERYSVVSAEYLGSEIVEPPWLDYAREWGPKVTYERRVEVEKVEALLSGGLKSTFESLVKILPNEVYGEEGPTGPKMKKNWYGDEVSS</sequence>
<evidence type="ECO:0000313" key="2">
    <source>
        <dbReference type="Proteomes" id="UP000828048"/>
    </source>
</evidence>
<name>A0ACB7X695_9ERIC</name>
<organism evidence="1 2">
    <name type="scientific">Vaccinium darrowii</name>
    <dbReference type="NCBI Taxonomy" id="229202"/>
    <lineage>
        <taxon>Eukaryota</taxon>
        <taxon>Viridiplantae</taxon>
        <taxon>Streptophyta</taxon>
        <taxon>Embryophyta</taxon>
        <taxon>Tracheophyta</taxon>
        <taxon>Spermatophyta</taxon>
        <taxon>Magnoliopsida</taxon>
        <taxon>eudicotyledons</taxon>
        <taxon>Gunneridae</taxon>
        <taxon>Pentapetalae</taxon>
        <taxon>asterids</taxon>
        <taxon>Ericales</taxon>
        <taxon>Ericaceae</taxon>
        <taxon>Vaccinioideae</taxon>
        <taxon>Vaccinieae</taxon>
        <taxon>Vaccinium</taxon>
    </lineage>
</organism>